<evidence type="ECO:0000256" key="1">
    <source>
        <dbReference type="SAM" id="SignalP"/>
    </source>
</evidence>
<keyword evidence="1" id="KW-0732">Signal</keyword>
<protein>
    <submittedName>
        <fullName evidence="2">Uncharacterized protein</fullName>
    </submittedName>
</protein>
<dbReference type="STRING" id="1346286.SAMN05444362_101212"/>
<proteinExistence type="predicted"/>
<sequence length="271" mass="32119">MRKLFFIICFIISVSQAKATVCVDRTFKEEHLNLYLCQNYSSFRETLGLLYQARAKVLNDYIAEKISRGELKEKRFEIAIYDQNTTSPRMEISQGQNGYFVDVSGYLSLDELIALVDYFASSEWKPLFTPSYEESDYSERSIRIKERFFEKYKPRNRQETDPVEVWSSGDIKLIYSSDQLSYFWDNTKLNTDTDTNLPVQIKDRYIFFSNSRIVVYTDKKVIKTLDISDSSFSEDLTVEPYDNWVNIGWSADNWLYSYSYDKNRFYKLETK</sequence>
<feature type="chain" id="PRO_5009907433" evidence="1">
    <location>
        <begin position="20"/>
        <end position="271"/>
    </location>
</feature>
<dbReference type="Proteomes" id="UP000184480">
    <property type="component" value="Unassembled WGS sequence"/>
</dbReference>
<dbReference type="OrthoDB" id="3085866at2"/>
<organism evidence="2 3">
    <name type="scientific">Dysgonomonas macrotermitis</name>
    <dbReference type="NCBI Taxonomy" id="1346286"/>
    <lineage>
        <taxon>Bacteria</taxon>
        <taxon>Pseudomonadati</taxon>
        <taxon>Bacteroidota</taxon>
        <taxon>Bacteroidia</taxon>
        <taxon>Bacteroidales</taxon>
        <taxon>Dysgonomonadaceae</taxon>
        <taxon>Dysgonomonas</taxon>
    </lineage>
</organism>
<accession>A0A1M4T1J1</accession>
<name>A0A1M4T1J1_9BACT</name>
<dbReference type="AlphaFoldDB" id="A0A1M4T1J1"/>
<gene>
    <name evidence="2" type="ORF">SAMN05444362_101212</name>
</gene>
<evidence type="ECO:0000313" key="3">
    <source>
        <dbReference type="Proteomes" id="UP000184480"/>
    </source>
</evidence>
<reference evidence="3" key="1">
    <citation type="submission" date="2016-11" db="EMBL/GenBank/DDBJ databases">
        <authorList>
            <person name="Varghese N."/>
            <person name="Submissions S."/>
        </authorList>
    </citation>
    <scope>NUCLEOTIDE SEQUENCE [LARGE SCALE GENOMIC DNA]</scope>
    <source>
        <strain evidence="3">DSM 27370</strain>
    </source>
</reference>
<dbReference type="EMBL" id="FQUC01000001">
    <property type="protein sequence ID" value="SHE38348.1"/>
    <property type="molecule type" value="Genomic_DNA"/>
</dbReference>
<feature type="signal peptide" evidence="1">
    <location>
        <begin position="1"/>
        <end position="19"/>
    </location>
</feature>
<evidence type="ECO:0000313" key="2">
    <source>
        <dbReference type="EMBL" id="SHE38348.1"/>
    </source>
</evidence>
<dbReference type="RefSeq" id="WP_062175319.1">
    <property type="nucleotide sequence ID" value="NZ_BBXL01000001.1"/>
</dbReference>
<keyword evidence="3" id="KW-1185">Reference proteome</keyword>